<gene>
    <name evidence="1" type="ORF">CLIB1444_09S01618</name>
</gene>
<organism evidence="1 2">
    <name type="scientific">[Candida] jaroonii</name>
    <dbReference type="NCBI Taxonomy" id="467808"/>
    <lineage>
        <taxon>Eukaryota</taxon>
        <taxon>Fungi</taxon>
        <taxon>Dikarya</taxon>
        <taxon>Ascomycota</taxon>
        <taxon>Saccharomycotina</taxon>
        <taxon>Pichiomycetes</taxon>
        <taxon>Debaryomycetaceae</taxon>
        <taxon>Yamadazyma</taxon>
    </lineage>
</organism>
<protein>
    <submittedName>
        <fullName evidence="1">Uncharacterized protein</fullName>
    </submittedName>
</protein>
<dbReference type="Proteomes" id="UP001152531">
    <property type="component" value="Unassembled WGS sequence"/>
</dbReference>
<evidence type="ECO:0000313" key="2">
    <source>
        <dbReference type="Proteomes" id="UP001152531"/>
    </source>
</evidence>
<keyword evidence="2" id="KW-1185">Reference proteome</keyword>
<proteinExistence type="predicted"/>
<evidence type="ECO:0000313" key="1">
    <source>
        <dbReference type="EMBL" id="CAH6722349.1"/>
    </source>
</evidence>
<dbReference type="EMBL" id="CALSDN010000009">
    <property type="protein sequence ID" value="CAH6722349.1"/>
    <property type="molecule type" value="Genomic_DNA"/>
</dbReference>
<sequence length="733" mass="85765">MIKQLQQDNQNRLSKINDEINEYHDSISSFSIIEDENFKNSLNDKSSNSLTSLNENLKKYELQMKNLNDLWVVKGLIQEIEGVLHPDVDSTDLESLIVNVNKLKNKLASLNDNLLIKNELLMKYEELMNEISSLISTLFYKFLPSAREFHQVVNDIQFDQFMKIIDELNEYSEKINLNDLVNDYKITWENILLKINKTNHLDESLEFHEGESSLDSFFQSIINFTKFINMINLSSLKNLYQLKLSNKLINFISENIDSLINSPNENLVKIIKDLNETHWNLSIELNLSNMKEKLNSVYQNWLMENYIDKIRSKFKSYDLKDTQLNEIKINIDKTRLAQMEERLSMMDQKLDRAMSEERGDEDGWDQGWGDKEDPDGTLNDTIDGDWNEDGWDEWDKEEQPSKGPTKSEPKTEESKNNEDDQWDSWEKEESTGDNKADEDGWDDGWNEWDDPEQKEAQAGPVKQSQPKANVASASAASQNMSTTTTIKISSLPNELMEILNDFQIESTQEIDLLVSTILSISSISYPPINQSFLQYNDLQFLGKNMGHRLFNRYSEMLIKQLQNQIFHELSQILQKLNIDDETSNQAIFDNLSNWYNDLFKNDLSFTNFLKFKEIVHNSIDYICNFCVKLILKSNEITEFRSSKLTDIIQNFKRTFMERLSQLKETEQPESLNKLLNFEYLINSHLVEIIEKFYSGDFYNLSTDELVATIQLCFVKSDLRDNYINEIIEFRNIT</sequence>
<comment type="caution">
    <text evidence="1">The sequence shown here is derived from an EMBL/GenBank/DDBJ whole genome shotgun (WGS) entry which is preliminary data.</text>
</comment>
<reference evidence="1" key="1">
    <citation type="submission" date="2022-06" db="EMBL/GenBank/DDBJ databases">
        <authorList>
            <person name="Legras J.-L."/>
            <person name="Devillers H."/>
            <person name="Grondin C."/>
        </authorList>
    </citation>
    <scope>NUCLEOTIDE SEQUENCE</scope>
    <source>
        <strain evidence="1">CLIB 1444</strain>
    </source>
</reference>
<accession>A0ACA9YD08</accession>
<name>A0ACA9YD08_9ASCO</name>